<organism evidence="8">
    <name type="scientific">Absidia glauca</name>
    <name type="common">Pin mould</name>
    <dbReference type="NCBI Taxonomy" id="4829"/>
    <lineage>
        <taxon>Eukaryota</taxon>
        <taxon>Fungi</taxon>
        <taxon>Fungi incertae sedis</taxon>
        <taxon>Mucoromycota</taxon>
        <taxon>Mucoromycotina</taxon>
        <taxon>Mucoromycetes</taxon>
        <taxon>Mucorales</taxon>
        <taxon>Cunninghamellaceae</taxon>
        <taxon>Absidia</taxon>
    </lineage>
</organism>
<proteinExistence type="predicted"/>
<dbReference type="InterPro" id="IPR027370">
    <property type="entry name" value="Znf-RING_euk"/>
</dbReference>
<dbReference type="SUPFAM" id="SSF49599">
    <property type="entry name" value="TRAF domain-like"/>
    <property type="match status" value="2"/>
</dbReference>
<dbReference type="Proteomes" id="UP000078561">
    <property type="component" value="Unassembled WGS sequence"/>
</dbReference>
<dbReference type="PANTHER" id="PTHR10131">
    <property type="entry name" value="TNF RECEPTOR ASSOCIATED FACTOR"/>
    <property type="match status" value="1"/>
</dbReference>
<dbReference type="EMBL" id="LT554417">
    <property type="protein sequence ID" value="SAM04807.1"/>
    <property type="molecule type" value="Genomic_DNA"/>
</dbReference>
<dbReference type="GO" id="GO:0008270">
    <property type="term" value="F:zinc ion binding"/>
    <property type="evidence" value="ECO:0007669"/>
    <property type="project" value="UniProtKB-KW"/>
</dbReference>
<evidence type="ECO:0000256" key="2">
    <source>
        <dbReference type="ARBA" id="ARBA00022771"/>
    </source>
</evidence>
<evidence type="ECO:0008006" key="10">
    <source>
        <dbReference type="Google" id="ProtNLM"/>
    </source>
</evidence>
<dbReference type="InterPro" id="IPR017907">
    <property type="entry name" value="Znf_RING_CS"/>
</dbReference>
<dbReference type="OMA" id="PLTTICG"/>
<dbReference type="PROSITE" id="PS50145">
    <property type="entry name" value="ZF_TRAF"/>
    <property type="match status" value="2"/>
</dbReference>
<keyword evidence="3 4" id="KW-0862">Zinc</keyword>
<sequence length="412" mass="47432">MTNNNNDSILDLKSLTYVDNVNSNLICCICQYPFVDPVVSPCGHTFCQSCIYQAVDSSAHCPIDRSPLTLTDLEPAVKIINNMVNELLIHCPRADRGCDFTGQRQYMEHHHMENDCQYAYEPCQLQECQELVLKKDLHSHISTCKHRETECKMCKKKMPAFELEDHYKLCPSEIIECSHCDTSRPRLDHANHLKTCPQMPMVCTHKDFGCQWAGDRAGLDTHLTKSCPYESIKHYLHQQQQKEIQLKDELRAVRKENESLKSYQHETKQQLDTTINQLSLLFPGHFALDPDLPLDTQQEVVLTETQRLQHDIEALSATMTSLELKQNMALMTETFRLQEELQSLRAVCHGMRMQMHYLMVERRGAMIAPPPPPPAHPDQEGNGYPYQNRRSWLGKNLLEPFFQSLLTTSSFG</sequence>
<dbReference type="InterPro" id="IPR013083">
    <property type="entry name" value="Znf_RING/FYVE/PHD"/>
</dbReference>
<evidence type="ECO:0000313" key="9">
    <source>
        <dbReference type="Proteomes" id="UP000078561"/>
    </source>
</evidence>
<dbReference type="STRING" id="4829.A0A168QIP3"/>
<dbReference type="InterPro" id="IPR001841">
    <property type="entry name" value="Znf_RING"/>
</dbReference>
<dbReference type="Gene3D" id="3.30.40.10">
    <property type="entry name" value="Zinc/RING finger domain, C3HC4 (zinc finger)"/>
    <property type="match status" value="3"/>
</dbReference>
<dbReference type="PROSITE" id="PS00518">
    <property type="entry name" value="ZF_RING_1"/>
    <property type="match status" value="1"/>
</dbReference>
<keyword evidence="1 4" id="KW-0479">Metal-binding</keyword>
<feature type="domain" description="TRAF-type" evidence="7">
    <location>
        <begin position="166"/>
        <end position="210"/>
    </location>
</feature>
<keyword evidence="9" id="KW-1185">Reference proteome</keyword>
<dbReference type="OrthoDB" id="1630758at2759"/>
<evidence type="ECO:0000256" key="4">
    <source>
        <dbReference type="PROSITE-ProRule" id="PRU00207"/>
    </source>
</evidence>
<reference evidence="8" key="1">
    <citation type="submission" date="2016-04" db="EMBL/GenBank/DDBJ databases">
        <authorList>
            <person name="Evans L.H."/>
            <person name="Alamgir A."/>
            <person name="Owens N."/>
            <person name="Weber N.D."/>
            <person name="Virtaneva K."/>
            <person name="Barbian K."/>
            <person name="Babar A."/>
            <person name="Rosenke K."/>
        </authorList>
    </citation>
    <scope>NUCLEOTIDE SEQUENCE [LARGE SCALE GENOMIC DNA]</scope>
    <source>
        <strain evidence="8">CBS 101.48</strain>
    </source>
</reference>
<dbReference type="SUPFAM" id="SSF57850">
    <property type="entry name" value="RING/U-box"/>
    <property type="match status" value="1"/>
</dbReference>
<keyword evidence="5" id="KW-0175">Coiled coil</keyword>
<protein>
    <recommendedName>
        <fullName evidence="10">RING-type domain-containing protein</fullName>
    </recommendedName>
</protein>
<evidence type="ECO:0000256" key="5">
    <source>
        <dbReference type="SAM" id="Coils"/>
    </source>
</evidence>
<feature type="domain" description="RING-type" evidence="6">
    <location>
        <begin position="27"/>
        <end position="65"/>
    </location>
</feature>
<evidence type="ECO:0000259" key="7">
    <source>
        <dbReference type="PROSITE" id="PS50145"/>
    </source>
</evidence>
<dbReference type="Pfam" id="PF02176">
    <property type="entry name" value="zf-TRAF"/>
    <property type="match status" value="1"/>
</dbReference>
<feature type="coiled-coil region" evidence="5">
    <location>
        <begin position="236"/>
        <end position="266"/>
    </location>
</feature>
<dbReference type="InterPro" id="IPR001293">
    <property type="entry name" value="Znf_TRAF"/>
</dbReference>
<evidence type="ECO:0000256" key="3">
    <source>
        <dbReference type="ARBA" id="ARBA00022833"/>
    </source>
</evidence>
<evidence type="ECO:0000256" key="1">
    <source>
        <dbReference type="ARBA" id="ARBA00022723"/>
    </source>
</evidence>
<dbReference type="Pfam" id="PF13445">
    <property type="entry name" value="zf-RING_UBOX"/>
    <property type="match status" value="1"/>
</dbReference>
<dbReference type="InParanoid" id="A0A168QIP3"/>
<feature type="domain" description="TRAF-type" evidence="7">
    <location>
        <begin position="111"/>
        <end position="164"/>
    </location>
</feature>
<evidence type="ECO:0000259" key="6">
    <source>
        <dbReference type="PROSITE" id="PS50089"/>
    </source>
</evidence>
<dbReference type="PROSITE" id="PS50089">
    <property type="entry name" value="ZF_RING_2"/>
    <property type="match status" value="1"/>
</dbReference>
<dbReference type="AlphaFoldDB" id="A0A168QIP3"/>
<name>A0A168QIP3_ABSGL</name>
<feature type="zinc finger region" description="TRAF-type" evidence="4">
    <location>
        <begin position="166"/>
        <end position="210"/>
    </location>
</feature>
<dbReference type="SMART" id="SM00184">
    <property type="entry name" value="RING"/>
    <property type="match status" value="1"/>
</dbReference>
<feature type="zinc finger region" description="TRAF-type" evidence="4">
    <location>
        <begin position="111"/>
        <end position="164"/>
    </location>
</feature>
<dbReference type="PANTHER" id="PTHR10131:SF94">
    <property type="entry name" value="TNF RECEPTOR-ASSOCIATED FACTOR 4"/>
    <property type="match status" value="1"/>
</dbReference>
<accession>A0A168QIP3</accession>
<evidence type="ECO:0000313" key="8">
    <source>
        <dbReference type="EMBL" id="SAM04807.1"/>
    </source>
</evidence>
<keyword evidence="2 4" id="KW-0863">Zinc-finger</keyword>
<gene>
    <name evidence="8" type="primary">ABSGL_10673.1 scaffold 12033</name>
</gene>